<dbReference type="EMBL" id="WHWB01031854">
    <property type="protein sequence ID" value="KAJ7427707.1"/>
    <property type="molecule type" value="Genomic_DNA"/>
</dbReference>
<accession>A0ABQ9DYX5</accession>
<reference evidence="1" key="1">
    <citation type="submission" date="2019-10" db="EMBL/GenBank/DDBJ databases">
        <authorList>
            <person name="Soares A.E.R."/>
            <person name="Aleixo A."/>
            <person name="Schneider P."/>
            <person name="Miyaki C.Y."/>
            <person name="Schneider M.P."/>
            <person name="Mello C."/>
            <person name="Vasconcelos A.T.R."/>
        </authorList>
    </citation>
    <scope>NUCLEOTIDE SEQUENCE</scope>
    <source>
        <tissue evidence="1">Muscle</tissue>
    </source>
</reference>
<sequence length="247" mass="27782">MWRKQMPFSTMWNNSLRMTASEKPKHSVPSNPASKMNAHFAGLLYTGLKRQLLLSDDSLECKVMLILVLTLHWNQTHLQTVMAREHAAALFVDWGDIRQPPIIWDLPRDPGLLEDDGEWLGKLFCQLPHHPGLDPIWSHRLVRIQLAQSVKRPSVEIAAGTLTPSSDEQLCDGSQAITENWQAFIPAQTLEPPGPTIVIQPIDSRTSEEPHEARGKAKVSIHELIAPWPPHRNIGSFTVEESTVVLL</sequence>
<dbReference type="Proteomes" id="UP001145742">
    <property type="component" value="Unassembled WGS sequence"/>
</dbReference>
<comment type="caution">
    <text evidence="1">The sequence shown here is derived from an EMBL/GenBank/DDBJ whole genome shotgun (WGS) entry which is preliminary data.</text>
</comment>
<protein>
    <submittedName>
        <fullName evidence="1">Uncharacterized protein</fullName>
    </submittedName>
</protein>
<organism evidence="1 2">
    <name type="scientific">Willisornis vidua</name>
    <name type="common">Xingu scale-backed antbird</name>
    <dbReference type="NCBI Taxonomy" id="1566151"/>
    <lineage>
        <taxon>Eukaryota</taxon>
        <taxon>Metazoa</taxon>
        <taxon>Chordata</taxon>
        <taxon>Craniata</taxon>
        <taxon>Vertebrata</taxon>
        <taxon>Euteleostomi</taxon>
        <taxon>Archelosauria</taxon>
        <taxon>Archosauria</taxon>
        <taxon>Dinosauria</taxon>
        <taxon>Saurischia</taxon>
        <taxon>Theropoda</taxon>
        <taxon>Coelurosauria</taxon>
        <taxon>Aves</taxon>
        <taxon>Neognathae</taxon>
        <taxon>Neoaves</taxon>
        <taxon>Telluraves</taxon>
        <taxon>Australaves</taxon>
        <taxon>Passeriformes</taxon>
        <taxon>Thamnophilidae</taxon>
        <taxon>Willisornis</taxon>
    </lineage>
</organism>
<gene>
    <name evidence="1" type="ORF">WISP_04686</name>
</gene>
<evidence type="ECO:0000313" key="2">
    <source>
        <dbReference type="Proteomes" id="UP001145742"/>
    </source>
</evidence>
<name>A0ABQ9DYX5_9PASS</name>
<evidence type="ECO:0000313" key="1">
    <source>
        <dbReference type="EMBL" id="KAJ7427707.1"/>
    </source>
</evidence>
<keyword evidence="2" id="KW-1185">Reference proteome</keyword>
<proteinExistence type="predicted"/>